<name>A0A1L7WIE4_9HELO</name>
<dbReference type="Pfam" id="PF20789">
    <property type="entry name" value="4HBT_3C"/>
    <property type="match status" value="1"/>
</dbReference>
<dbReference type="InterPro" id="IPR049450">
    <property type="entry name" value="ACOT8-like_C"/>
</dbReference>
<evidence type="ECO:0000259" key="2">
    <source>
        <dbReference type="Pfam" id="PF20789"/>
    </source>
</evidence>
<protein>
    <recommendedName>
        <fullName evidence="5">Thioesterase-like superfamily-domain-containing protein</fullName>
    </recommendedName>
</protein>
<accession>A0A1L7WIE4</accession>
<dbReference type="EMBL" id="FJOG01000003">
    <property type="protein sequence ID" value="CZR52539.1"/>
    <property type="molecule type" value="Genomic_DNA"/>
</dbReference>
<dbReference type="InterPro" id="IPR049449">
    <property type="entry name" value="TesB_ACOT8-like_N"/>
</dbReference>
<evidence type="ECO:0000313" key="3">
    <source>
        <dbReference type="EMBL" id="CZR52539.1"/>
    </source>
</evidence>
<dbReference type="PANTHER" id="PTHR38110">
    <property type="entry name" value="CHROMOSOME 23, WHOLE GENOME SHOTGUN SEQUENCE"/>
    <property type="match status" value="1"/>
</dbReference>
<dbReference type="PANTHER" id="PTHR38110:SF4">
    <property type="entry name" value="THIOESTERASE-LIKE SUPERFAMILY-DOMAIN-CONTAINING PROTEIN"/>
    <property type="match status" value="1"/>
</dbReference>
<gene>
    <name evidence="3" type="ORF">PAC_02416</name>
</gene>
<evidence type="ECO:0000259" key="1">
    <source>
        <dbReference type="Pfam" id="PF13622"/>
    </source>
</evidence>
<organism evidence="3 4">
    <name type="scientific">Phialocephala subalpina</name>
    <dbReference type="NCBI Taxonomy" id="576137"/>
    <lineage>
        <taxon>Eukaryota</taxon>
        <taxon>Fungi</taxon>
        <taxon>Dikarya</taxon>
        <taxon>Ascomycota</taxon>
        <taxon>Pezizomycotina</taxon>
        <taxon>Leotiomycetes</taxon>
        <taxon>Helotiales</taxon>
        <taxon>Mollisiaceae</taxon>
        <taxon>Phialocephala</taxon>
        <taxon>Phialocephala fortinii species complex</taxon>
    </lineage>
</organism>
<dbReference type="Gene3D" id="2.40.160.210">
    <property type="entry name" value="Acyl-CoA thioesterase, double hotdog domain"/>
    <property type="match status" value="1"/>
</dbReference>
<dbReference type="SUPFAM" id="SSF54637">
    <property type="entry name" value="Thioesterase/thiol ester dehydrase-isomerase"/>
    <property type="match status" value="1"/>
</dbReference>
<dbReference type="Pfam" id="PF13622">
    <property type="entry name" value="4HBT_3"/>
    <property type="match status" value="1"/>
</dbReference>
<evidence type="ECO:0008006" key="5">
    <source>
        <dbReference type="Google" id="ProtNLM"/>
    </source>
</evidence>
<dbReference type="STRING" id="576137.A0A1L7WIE4"/>
<feature type="domain" description="Acyl-CoA thioesterase-like C-terminal" evidence="2">
    <location>
        <begin position="178"/>
        <end position="303"/>
    </location>
</feature>
<dbReference type="AlphaFoldDB" id="A0A1L7WIE4"/>
<dbReference type="Proteomes" id="UP000184330">
    <property type="component" value="Unassembled WGS sequence"/>
</dbReference>
<dbReference type="InterPro" id="IPR052389">
    <property type="entry name" value="Sec_Metab_Biosynth-Assoc"/>
</dbReference>
<evidence type="ECO:0000313" key="4">
    <source>
        <dbReference type="Proteomes" id="UP000184330"/>
    </source>
</evidence>
<feature type="domain" description="Acyl-CoA thioesterase-like N-terminal HotDog" evidence="1">
    <location>
        <begin position="56"/>
        <end position="132"/>
    </location>
</feature>
<proteinExistence type="predicted"/>
<sequence>MADAHVSNALATPDWKPLNYTPTPMRDALKTEFVEGTDNQFSAFLPRNWCVPGVRGPVGFGGYCAALILASSQRYFATKYPTKNQPDPIHAHIQYLNELPGGPITIKIHDLKLGSKQSVIQVELLNTDSSSISVLSLITMGNLSGKGHSIETPLFEVPDINECQRWVDGLFFHLQPTSAQYRAWTPKGGPNPLWSPAVGRNKRDMWVKIDDEEEEMSLLHLGVLVDNVPSLPLNYEKGGLKGEFKWVFPTICLNIDIRRDPAGEEFLLQRVVMNECANGRFDMEVKIIDSKGRLVATSTHANLMLARGGGQRQKKEKSSSAKL</sequence>
<reference evidence="3 4" key="1">
    <citation type="submission" date="2016-03" db="EMBL/GenBank/DDBJ databases">
        <authorList>
            <person name="Ploux O."/>
        </authorList>
    </citation>
    <scope>NUCLEOTIDE SEQUENCE [LARGE SCALE GENOMIC DNA]</scope>
    <source>
        <strain evidence="3 4">UAMH 11012</strain>
    </source>
</reference>
<dbReference type="OrthoDB" id="2532955at2759"/>
<dbReference type="InterPro" id="IPR029069">
    <property type="entry name" value="HotDog_dom_sf"/>
</dbReference>
<keyword evidence="4" id="KW-1185">Reference proteome</keyword>
<dbReference type="InterPro" id="IPR042171">
    <property type="entry name" value="Acyl-CoA_hotdog"/>
</dbReference>